<dbReference type="Proteomes" id="UP000193719">
    <property type="component" value="Unassembled WGS sequence"/>
</dbReference>
<feature type="transmembrane region" description="Helical" evidence="1">
    <location>
        <begin position="44"/>
        <end position="66"/>
    </location>
</feature>
<comment type="caution">
    <text evidence="2">The sequence shown here is derived from an EMBL/GenBank/DDBJ whole genome shotgun (WGS) entry which is preliminary data.</text>
</comment>
<evidence type="ECO:0000313" key="3">
    <source>
        <dbReference type="Proteomes" id="UP000193719"/>
    </source>
</evidence>
<keyword evidence="3" id="KW-1185">Reference proteome</keyword>
<name>A0A1Y1VGM3_9FUNG</name>
<evidence type="ECO:0000256" key="1">
    <source>
        <dbReference type="SAM" id="Phobius"/>
    </source>
</evidence>
<dbReference type="EMBL" id="MCFH01000010">
    <property type="protein sequence ID" value="ORX54861.1"/>
    <property type="molecule type" value="Genomic_DNA"/>
</dbReference>
<organism evidence="2 3">
    <name type="scientific">Piromyces finnis</name>
    <dbReference type="NCBI Taxonomy" id="1754191"/>
    <lineage>
        <taxon>Eukaryota</taxon>
        <taxon>Fungi</taxon>
        <taxon>Fungi incertae sedis</taxon>
        <taxon>Chytridiomycota</taxon>
        <taxon>Chytridiomycota incertae sedis</taxon>
        <taxon>Neocallimastigomycetes</taxon>
        <taxon>Neocallimastigales</taxon>
        <taxon>Neocallimastigaceae</taxon>
        <taxon>Piromyces</taxon>
    </lineage>
</organism>
<keyword evidence="1" id="KW-1133">Transmembrane helix</keyword>
<keyword evidence="1" id="KW-0472">Membrane</keyword>
<reference evidence="2 3" key="1">
    <citation type="submission" date="2016-08" db="EMBL/GenBank/DDBJ databases">
        <title>Genomes of anaerobic fungi encode conserved fungal cellulosomes for biomass hydrolysis.</title>
        <authorList>
            <consortium name="DOE Joint Genome Institute"/>
            <person name="Haitjema C.H."/>
            <person name="Gilmore S.P."/>
            <person name="Henske J.K."/>
            <person name="Solomon K.V."/>
            <person name="De Groot R."/>
            <person name="Kuo A."/>
            <person name="Mondo S.J."/>
            <person name="Salamov A.A."/>
            <person name="Labutti K."/>
            <person name="Zhao Z."/>
            <person name="Chiniquy J."/>
            <person name="Barry K."/>
            <person name="Brewer H.M."/>
            <person name="Purvine S.O."/>
            <person name="Wright A.T."/>
            <person name="Boxma B."/>
            <person name="Van Alen T."/>
            <person name="Hackstein J.H."/>
            <person name="Baker S.E."/>
            <person name="Grigoriev I.V."/>
            <person name="O'Malley M.A."/>
        </authorList>
    </citation>
    <scope>NUCLEOTIDE SEQUENCE [LARGE SCALE GENOMIC DNA]</scope>
    <source>
        <strain evidence="3">finn</strain>
    </source>
</reference>
<keyword evidence="1" id="KW-0812">Transmembrane</keyword>
<feature type="transmembrane region" description="Helical" evidence="1">
    <location>
        <begin position="95"/>
        <end position="115"/>
    </location>
</feature>
<evidence type="ECO:0000313" key="2">
    <source>
        <dbReference type="EMBL" id="ORX54861.1"/>
    </source>
</evidence>
<dbReference type="OrthoDB" id="10516272at2759"/>
<gene>
    <name evidence="2" type="ORF">BCR36DRAFT_410661</name>
</gene>
<accession>A0A1Y1VGM3</accession>
<reference evidence="2 3" key="2">
    <citation type="submission" date="2016-08" db="EMBL/GenBank/DDBJ databases">
        <title>Pervasive Adenine N6-methylation of Active Genes in Fungi.</title>
        <authorList>
            <consortium name="DOE Joint Genome Institute"/>
            <person name="Mondo S.J."/>
            <person name="Dannebaum R.O."/>
            <person name="Kuo R.C."/>
            <person name="Labutti K."/>
            <person name="Haridas S."/>
            <person name="Kuo A."/>
            <person name="Salamov A."/>
            <person name="Ahrendt S.R."/>
            <person name="Lipzen A."/>
            <person name="Sullivan W."/>
            <person name="Andreopoulos W.B."/>
            <person name="Clum A."/>
            <person name="Lindquist E."/>
            <person name="Daum C."/>
            <person name="Ramamoorthy G.K."/>
            <person name="Gryganskyi A."/>
            <person name="Culley D."/>
            <person name="Magnuson J.K."/>
            <person name="James T.Y."/>
            <person name="O'Malley M.A."/>
            <person name="Stajich J.E."/>
            <person name="Spatafora J.W."/>
            <person name="Visel A."/>
            <person name="Grigoriev I.V."/>
        </authorList>
    </citation>
    <scope>NUCLEOTIDE SEQUENCE [LARGE SCALE GENOMIC DNA]</scope>
    <source>
        <strain evidence="3">finn</strain>
    </source>
</reference>
<sequence length="130" mass="15113">MYCSVELLFPLFELLALPKFKPKCVDDVNLNTSILKFLNAKSIMLMYIFYCGIGFLLYIFYSLILFEVINIDSETSSKFFGSDINNSKKISSLTYIIYFVRTIFYLIGLISSIIVRHVYKKSLEIYQGFS</sequence>
<proteinExistence type="predicted"/>
<dbReference type="AlphaFoldDB" id="A0A1Y1VGM3"/>
<protein>
    <submittedName>
        <fullName evidence="2">Uncharacterized protein</fullName>
    </submittedName>
</protein>